<reference evidence="6 7" key="1">
    <citation type="journal article" date="2022" name="Nat. Genet.">
        <title>Improved pea reference genome and pan-genome highlight genomic features and evolutionary characteristics.</title>
        <authorList>
            <person name="Yang T."/>
            <person name="Liu R."/>
            <person name="Luo Y."/>
            <person name="Hu S."/>
            <person name="Wang D."/>
            <person name="Wang C."/>
            <person name="Pandey M.K."/>
            <person name="Ge S."/>
            <person name="Xu Q."/>
            <person name="Li N."/>
            <person name="Li G."/>
            <person name="Huang Y."/>
            <person name="Saxena R.K."/>
            <person name="Ji Y."/>
            <person name="Li M."/>
            <person name="Yan X."/>
            <person name="He Y."/>
            <person name="Liu Y."/>
            <person name="Wang X."/>
            <person name="Xiang C."/>
            <person name="Varshney R.K."/>
            <person name="Ding H."/>
            <person name="Gao S."/>
            <person name="Zong X."/>
        </authorList>
    </citation>
    <scope>NUCLEOTIDE SEQUENCE [LARGE SCALE GENOMIC DNA]</scope>
    <source>
        <strain evidence="6 7">cv. Zhongwan 6</strain>
    </source>
</reference>
<dbReference type="InterPro" id="IPR017907">
    <property type="entry name" value="Znf_RING_CS"/>
</dbReference>
<protein>
    <recommendedName>
        <fullName evidence="5">RING-type domain-containing protein</fullName>
    </recommendedName>
</protein>
<dbReference type="Gramene" id="PSAT_LOCUS26624_t1">
    <property type="protein sequence ID" value="CAL5207880.1"/>
    <property type="gene ID" value="PSAT_LOCUS26624"/>
</dbReference>
<feature type="domain" description="RING-type" evidence="5">
    <location>
        <begin position="148"/>
        <end position="186"/>
    </location>
</feature>
<dbReference type="GO" id="GO:0006511">
    <property type="term" value="P:ubiquitin-dependent protein catabolic process"/>
    <property type="evidence" value="ECO:0007669"/>
    <property type="project" value="TreeGrafter"/>
</dbReference>
<dbReference type="InterPro" id="IPR049627">
    <property type="entry name" value="SLX8"/>
</dbReference>
<organism evidence="6 7">
    <name type="scientific">Pisum sativum</name>
    <name type="common">Garden pea</name>
    <name type="synonym">Lathyrus oleraceus</name>
    <dbReference type="NCBI Taxonomy" id="3888"/>
    <lineage>
        <taxon>Eukaryota</taxon>
        <taxon>Viridiplantae</taxon>
        <taxon>Streptophyta</taxon>
        <taxon>Embryophyta</taxon>
        <taxon>Tracheophyta</taxon>
        <taxon>Spermatophyta</taxon>
        <taxon>Magnoliopsida</taxon>
        <taxon>eudicotyledons</taxon>
        <taxon>Gunneridae</taxon>
        <taxon>Pentapetalae</taxon>
        <taxon>rosids</taxon>
        <taxon>fabids</taxon>
        <taxon>Fabales</taxon>
        <taxon>Fabaceae</taxon>
        <taxon>Papilionoideae</taxon>
        <taxon>50 kb inversion clade</taxon>
        <taxon>NPAAA clade</taxon>
        <taxon>Hologalegina</taxon>
        <taxon>IRL clade</taxon>
        <taxon>Fabeae</taxon>
        <taxon>Lathyrus</taxon>
    </lineage>
</organism>
<dbReference type="GO" id="GO:0061630">
    <property type="term" value="F:ubiquitin protein ligase activity"/>
    <property type="evidence" value="ECO:0007669"/>
    <property type="project" value="InterPro"/>
</dbReference>
<dbReference type="Gramene" id="Psat06G0311900-T1">
    <property type="protein sequence ID" value="KAI5397172.1"/>
    <property type="gene ID" value="KIW84_063119"/>
</dbReference>
<dbReference type="GO" id="GO:0032183">
    <property type="term" value="F:SUMO binding"/>
    <property type="evidence" value="ECO:0007669"/>
    <property type="project" value="TreeGrafter"/>
</dbReference>
<accession>A0A9D4W8T7</accession>
<evidence type="ECO:0000259" key="5">
    <source>
        <dbReference type="PROSITE" id="PS50089"/>
    </source>
</evidence>
<dbReference type="GO" id="GO:0033768">
    <property type="term" value="C:SUMO-targeted ubiquitin ligase complex"/>
    <property type="evidence" value="ECO:0007669"/>
    <property type="project" value="TreeGrafter"/>
</dbReference>
<evidence type="ECO:0000256" key="1">
    <source>
        <dbReference type="ARBA" id="ARBA00022723"/>
    </source>
</evidence>
<keyword evidence="1" id="KW-0479">Metal-binding</keyword>
<gene>
    <name evidence="6" type="ORF">KIW84_063119</name>
</gene>
<dbReference type="GO" id="GO:0140082">
    <property type="term" value="F:SUMO-ubiquitin ligase activity"/>
    <property type="evidence" value="ECO:0007669"/>
    <property type="project" value="TreeGrafter"/>
</dbReference>
<evidence type="ECO:0000256" key="2">
    <source>
        <dbReference type="ARBA" id="ARBA00022771"/>
    </source>
</evidence>
<dbReference type="AlphaFoldDB" id="A0A9D4W8T7"/>
<dbReference type="SMART" id="SM00184">
    <property type="entry name" value="RING"/>
    <property type="match status" value="1"/>
</dbReference>
<evidence type="ECO:0000256" key="3">
    <source>
        <dbReference type="ARBA" id="ARBA00022833"/>
    </source>
</evidence>
<proteinExistence type="predicted"/>
<name>A0A9D4W8T7_PEA</name>
<dbReference type="GO" id="GO:0008270">
    <property type="term" value="F:zinc ion binding"/>
    <property type="evidence" value="ECO:0007669"/>
    <property type="project" value="UniProtKB-KW"/>
</dbReference>
<dbReference type="PROSITE" id="PS00518">
    <property type="entry name" value="ZF_RING_1"/>
    <property type="match status" value="1"/>
</dbReference>
<dbReference type="PANTHER" id="PTHR47094:SF1">
    <property type="entry name" value="RING-TYPE E3 UBIQUITIN TRANSFERASE"/>
    <property type="match status" value="1"/>
</dbReference>
<dbReference type="Proteomes" id="UP001058974">
    <property type="component" value="Chromosome 6"/>
</dbReference>
<dbReference type="InterPro" id="IPR018957">
    <property type="entry name" value="Znf_C3HC4_RING-type"/>
</dbReference>
<evidence type="ECO:0000313" key="7">
    <source>
        <dbReference type="Proteomes" id="UP001058974"/>
    </source>
</evidence>
<dbReference type="Gramene" id="Psat6g135120.1">
    <property type="protein sequence ID" value="Psat6g135120.1.cds"/>
    <property type="gene ID" value="Psat6g135120"/>
</dbReference>
<evidence type="ECO:0000313" key="6">
    <source>
        <dbReference type="EMBL" id="KAI5397172.1"/>
    </source>
</evidence>
<evidence type="ECO:0000256" key="4">
    <source>
        <dbReference type="PROSITE-ProRule" id="PRU00175"/>
    </source>
</evidence>
<dbReference type="Gene3D" id="3.30.40.10">
    <property type="entry name" value="Zinc/RING finger domain, C3HC4 (zinc finger)"/>
    <property type="match status" value="1"/>
</dbReference>
<dbReference type="SUPFAM" id="SSF57850">
    <property type="entry name" value="RING/U-box"/>
    <property type="match status" value="1"/>
</dbReference>
<dbReference type="PANTHER" id="PTHR47094">
    <property type="entry name" value="ELFLESS, ISOFORM B"/>
    <property type="match status" value="1"/>
</dbReference>
<keyword evidence="3" id="KW-0862">Zinc</keyword>
<comment type="caution">
    <text evidence="6">The sequence shown here is derived from an EMBL/GenBank/DDBJ whole genome shotgun (WGS) entry which is preliminary data.</text>
</comment>
<keyword evidence="2 4" id="KW-0863">Zinc-finger</keyword>
<dbReference type="InterPro" id="IPR013083">
    <property type="entry name" value="Znf_RING/FYVE/PHD"/>
</dbReference>
<dbReference type="EMBL" id="JAMSHJ010000006">
    <property type="protein sequence ID" value="KAI5397172.1"/>
    <property type="molecule type" value="Genomic_DNA"/>
</dbReference>
<dbReference type="InterPro" id="IPR001841">
    <property type="entry name" value="Znf_RING"/>
</dbReference>
<keyword evidence="7" id="KW-1185">Reference proteome</keyword>
<dbReference type="PROSITE" id="PS50089">
    <property type="entry name" value="ZF_RING_2"/>
    <property type="match status" value="1"/>
</dbReference>
<sequence length="203" mass="22806">MNNRRRNTNLLDLDNIHEESSLGEGPSESIHIPINYLEEIDDDVVECSPRSFAQVAANAGSNRRRIAIDFNSENPTLPSENIENQTVPTSVMHSTANITEPIGQNTINLEVSINEAAKNDKKSLETNKEVFEPKIQAVETPKELALNCPLCRNPFVEEMSTMCGHIFCKSCIKNTISRHRKCPTCRKRLTSRGLRRVFLPSSN</sequence>
<dbReference type="Pfam" id="PF00097">
    <property type="entry name" value="zf-C3HC4"/>
    <property type="match status" value="1"/>
</dbReference>